<reference evidence="2 3" key="1">
    <citation type="journal article" date="2021" name="Genome Biol.">
        <title>AFLAP: assembly-free linkage analysis pipeline using k-mers from genome sequencing data.</title>
        <authorList>
            <person name="Fletcher K."/>
            <person name="Zhang L."/>
            <person name="Gil J."/>
            <person name="Han R."/>
            <person name="Cavanaugh K."/>
            <person name="Michelmore R."/>
        </authorList>
    </citation>
    <scope>NUCLEOTIDE SEQUENCE [LARGE SCALE GENOMIC DNA]</scope>
    <source>
        <strain evidence="2 3">SF5</strain>
    </source>
</reference>
<dbReference type="RefSeq" id="XP_067821065.1">
    <property type="nucleotide sequence ID" value="XM_067967453.1"/>
</dbReference>
<dbReference type="Pfam" id="PF00561">
    <property type="entry name" value="Abhydrolase_1"/>
    <property type="match status" value="1"/>
</dbReference>
<name>A0A976IH11_BRELC</name>
<dbReference type="GO" id="GO:0017171">
    <property type="term" value="F:serine hydrolase activity"/>
    <property type="evidence" value="ECO:0007669"/>
    <property type="project" value="TreeGrafter"/>
</dbReference>
<keyword evidence="3" id="KW-1185">Reference proteome</keyword>
<dbReference type="KEGG" id="blac:94353124"/>
<protein>
    <recommendedName>
        <fullName evidence="1">AB hydrolase-1 domain-containing protein</fullName>
    </recommendedName>
</protein>
<dbReference type="SUPFAM" id="SSF53474">
    <property type="entry name" value="alpha/beta-Hydrolases"/>
    <property type="match status" value="1"/>
</dbReference>
<dbReference type="Gene3D" id="3.40.50.1820">
    <property type="entry name" value="alpha/beta hydrolase"/>
    <property type="match status" value="1"/>
</dbReference>
<accession>A0A976IH11</accession>
<organism evidence="2 3">
    <name type="scientific">Bremia lactucae</name>
    <name type="common">Lettuce downy mildew</name>
    <dbReference type="NCBI Taxonomy" id="4779"/>
    <lineage>
        <taxon>Eukaryota</taxon>
        <taxon>Sar</taxon>
        <taxon>Stramenopiles</taxon>
        <taxon>Oomycota</taxon>
        <taxon>Peronosporomycetes</taxon>
        <taxon>Peronosporales</taxon>
        <taxon>Peronosporaceae</taxon>
        <taxon>Bremia</taxon>
    </lineage>
</organism>
<dbReference type="AlphaFoldDB" id="A0A976IH11"/>
<dbReference type="PANTHER" id="PTHR46331">
    <property type="entry name" value="VALACYCLOVIR HYDROLASE"/>
    <property type="match status" value="1"/>
</dbReference>
<proteinExistence type="predicted"/>
<dbReference type="OrthoDB" id="19657at2759"/>
<evidence type="ECO:0000259" key="1">
    <source>
        <dbReference type="Pfam" id="PF00561"/>
    </source>
</evidence>
<dbReference type="PANTHER" id="PTHR46331:SF2">
    <property type="entry name" value="VALACYCLOVIR HYDROLASE"/>
    <property type="match status" value="1"/>
</dbReference>
<dbReference type="Proteomes" id="UP000294530">
    <property type="component" value="Unassembled WGS sequence"/>
</dbReference>
<dbReference type="GeneID" id="94353124"/>
<dbReference type="InterPro" id="IPR029058">
    <property type="entry name" value="AB_hydrolase_fold"/>
</dbReference>
<comment type="caution">
    <text evidence="2">The sequence shown here is derived from an EMBL/GenBank/DDBJ whole genome shotgun (WGS) entry which is preliminary data.</text>
</comment>
<dbReference type="EMBL" id="SHOA02000015">
    <property type="protein sequence ID" value="TDH71566.1"/>
    <property type="molecule type" value="Genomic_DNA"/>
</dbReference>
<evidence type="ECO:0000313" key="3">
    <source>
        <dbReference type="Proteomes" id="UP000294530"/>
    </source>
</evidence>
<gene>
    <name evidence="2" type="ORF">CCR75_009414</name>
</gene>
<dbReference type="InterPro" id="IPR000073">
    <property type="entry name" value="AB_hydrolase_1"/>
</dbReference>
<evidence type="ECO:0000313" key="2">
    <source>
        <dbReference type="EMBL" id="TDH71566.1"/>
    </source>
</evidence>
<feature type="domain" description="AB hydrolase-1" evidence="1">
    <location>
        <begin position="80"/>
        <end position="179"/>
    </location>
</feature>
<sequence>MLRQISTTSAGYTSVKLPVGALEGFLTALVPTSVASKLHNLVCLPSIFSSVAHEFQFQFASSQLERHFALYGIELQAPEHDFGRASIERDAAQVLRAADALKLEQFSLLGSSHGANVSAVLAATHPERISRLVLVNSNAFVSSEDVEDMKERHNVRLWPKEMREAAMAKLGADSLQDKWSAMVKALHQVEREDGGDLICSHLPHINCKTLVVSGGKNTFMPAFHGEYLSERIVHSRLEVLSNGGNDLITSEATRFNMLLETFLNEPDDRLTQSREFVAVPTRKGN</sequence>